<dbReference type="Pfam" id="PF08241">
    <property type="entry name" value="Methyltransf_11"/>
    <property type="match status" value="1"/>
</dbReference>
<dbReference type="SUPFAM" id="SSF53335">
    <property type="entry name" value="S-adenosyl-L-methionine-dependent methyltransferases"/>
    <property type="match status" value="1"/>
</dbReference>
<dbReference type="STRING" id="453591.Igni_1115"/>
<evidence type="ECO:0000313" key="3">
    <source>
        <dbReference type="Proteomes" id="UP000000262"/>
    </source>
</evidence>
<evidence type="ECO:0000259" key="1">
    <source>
        <dbReference type="Pfam" id="PF08241"/>
    </source>
</evidence>
<dbReference type="InterPro" id="IPR013216">
    <property type="entry name" value="Methyltransf_11"/>
</dbReference>
<dbReference type="CDD" id="cd02440">
    <property type="entry name" value="AdoMet_MTases"/>
    <property type="match status" value="1"/>
</dbReference>
<gene>
    <name evidence="2" type="ordered locus">Igni_1115</name>
</gene>
<dbReference type="HOGENOM" id="CLU_037990_14_1_2"/>
<dbReference type="InterPro" id="IPR029063">
    <property type="entry name" value="SAM-dependent_MTases_sf"/>
</dbReference>
<accession>A8ABJ0</accession>
<dbReference type="GO" id="GO:0032259">
    <property type="term" value="P:methylation"/>
    <property type="evidence" value="ECO:0007669"/>
    <property type="project" value="UniProtKB-KW"/>
</dbReference>
<sequence length="182" mass="20001">MRCGPMSFEAFSRLAEEYDSWYKENEGLYREELECVRRAVKGRCLEVGAGTGAFSAPLGCVALDPALGALRLAKGKGAEAVLGVAEALPFRSSSFDTVAFVTSLCFVQDKERSLKEAKRVGKRVVVCALLKESELVKSYEEKGRRGHPIFKYARFLSREELGSVGEEVCSVGDFFACYSLSL</sequence>
<keyword evidence="3" id="KW-1185">Reference proteome</keyword>
<organism evidence="2 3">
    <name type="scientific">Ignicoccus hospitalis (strain KIN4/I / DSM 18386 / JCM 14125)</name>
    <dbReference type="NCBI Taxonomy" id="453591"/>
    <lineage>
        <taxon>Archaea</taxon>
        <taxon>Thermoproteota</taxon>
        <taxon>Thermoprotei</taxon>
        <taxon>Desulfurococcales</taxon>
        <taxon>Desulfurococcaceae</taxon>
        <taxon>Ignicoccus</taxon>
    </lineage>
</organism>
<dbReference type="EMBL" id="CP000816">
    <property type="protein sequence ID" value="ABU82292.1"/>
    <property type="molecule type" value="Genomic_DNA"/>
</dbReference>
<dbReference type="InterPro" id="IPR050508">
    <property type="entry name" value="Methyltransf_Superfamily"/>
</dbReference>
<dbReference type="PhylomeDB" id="A8ABJ0"/>
<dbReference type="eggNOG" id="arCOG01773">
    <property type="taxonomic scope" value="Archaea"/>
</dbReference>
<evidence type="ECO:0000313" key="2">
    <source>
        <dbReference type="EMBL" id="ABU82292.1"/>
    </source>
</evidence>
<dbReference type="GO" id="GO:0008757">
    <property type="term" value="F:S-adenosylmethionine-dependent methyltransferase activity"/>
    <property type="evidence" value="ECO:0007669"/>
    <property type="project" value="InterPro"/>
</dbReference>
<dbReference type="PANTHER" id="PTHR42912">
    <property type="entry name" value="METHYLTRANSFERASE"/>
    <property type="match status" value="1"/>
</dbReference>
<reference evidence="2 3" key="1">
    <citation type="journal article" date="2008" name="Genome Biol.">
        <title>A genomic analysis of the archaeal system Ignicoccus hospitalis-Nanoarchaeum equitans.</title>
        <authorList>
            <person name="Podar M."/>
            <person name="Anderson I."/>
            <person name="Makarova K.S."/>
            <person name="Elkins J.G."/>
            <person name="Ivanova N."/>
            <person name="Wall M.A."/>
            <person name="Lykidis A."/>
            <person name="Mavromatis K."/>
            <person name="Sun H."/>
            <person name="Hudson M.E."/>
            <person name="Chen W."/>
            <person name="Deciu C."/>
            <person name="Hutchison D."/>
            <person name="Eads J.R."/>
            <person name="Anderson A."/>
            <person name="Fernandes F."/>
            <person name="Szeto E."/>
            <person name="Lapidus A."/>
            <person name="Kyrpides N.C."/>
            <person name="Saier M.H.Jr."/>
            <person name="Richardson P.M."/>
            <person name="Rachel R."/>
            <person name="Huber H."/>
            <person name="Eisen J.A."/>
            <person name="Koonin E.V."/>
            <person name="Keller M."/>
            <person name="Stetter K.O."/>
        </authorList>
    </citation>
    <scope>NUCLEOTIDE SEQUENCE [LARGE SCALE GENOMIC DNA]</scope>
    <source>
        <strain evidence="3">KIN4/I / DSM 18386 / JCM 14125</strain>
    </source>
</reference>
<proteinExistence type="predicted"/>
<dbReference type="KEGG" id="iho:Igni_1115"/>
<protein>
    <submittedName>
        <fullName evidence="2">Methyltransferase type 11</fullName>
    </submittedName>
</protein>
<dbReference type="PANTHER" id="PTHR42912:SF80">
    <property type="entry name" value="METHYLTRANSFERASE DOMAIN-CONTAINING PROTEIN"/>
    <property type="match status" value="1"/>
</dbReference>
<feature type="domain" description="Methyltransferase type 11" evidence="1">
    <location>
        <begin position="45"/>
        <end position="123"/>
    </location>
</feature>
<keyword evidence="2" id="KW-0808">Transferase</keyword>
<dbReference type="Proteomes" id="UP000000262">
    <property type="component" value="Chromosome"/>
</dbReference>
<name>A8ABJ0_IGNH4</name>
<dbReference type="Gene3D" id="3.40.50.150">
    <property type="entry name" value="Vaccinia Virus protein VP39"/>
    <property type="match status" value="1"/>
</dbReference>
<dbReference type="AlphaFoldDB" id="A8ABJ0"/>
<keyword evidence="2" id="KW-0489">Methyltransferase</keyword>